<protein>
    <submittedName>
        <fullName evidence="3">Uncharacterized protein</fullName>
    </submittedName>
</protein>
<organism evidence="3 4">
    <name type="scientific">Ophiocordyceps unilateralis</name>
    <name type="common">Zombie-ant fungus</name>
    <name type="synonym">Torrubia unilateralis</name>
    <dbReference type="NCBI Taxonomy" id="268505"/>
    <lineage>
        <taxon>Eukaryota</taxon>
        <taxon>Fungi</taxon>
        <taxon>Dikarya</taxon>
        <taxon>Ascomycota</taxon>
        <taxon>Pezizomycotina</taxon>
        <taxon>Sordariomycetes</taxon>
        <taxon>Hypocreomycetidae</taxon>
        <taxon>Hypocreales</taxon>
        <taxon>Ophiocordycipitaceae</taxon>
        <taxon>Ophiocordyceps</taxon>
    </lineage>
</organism>
<keyword evidence="2" id="KW-0812">Transmembrane</keyword>
<keyword evidence="2" id="KW-0472">Membrane</keyword>
<name>A0A2A9PM11_OPHUN</name>
<dbReference type="Proteomes" id="UP000037136">
    <property type="component" value="Unassembled WGS sequence"/>
</dbReference>
<comment type="caution">
    <text evidence="3">The sequence shown here is derived from an EMBL/GenBank/DDBJ whole genome shotgun (WGS) entry which is preliminary data.</text>
</comment>
<feature type="transmembrane region" description="Helical" evidence="2">
    <location>
        <begin position="117"/>
        <end position="140"/>
    </location>
</feature>
<evidence type="ECO:0000313" key="4">
    <source>
        <dbReference type="Proteomes" id="UP000037136"/>
    </source>
</evidence>
<proteinExistence type="predicted"/>
<keyword evidence="2" id="KW-1133">Transmembrane helix</keyword>
<feature type="region of interest" description="Disordered" evidence="1">
    <location>
        <begin position="1"/>
        <end position="25"/>
    </location>
</feature>
<gene>
    <name evidence="3" type="ORF">XA68_14385</name>
</gene>
<feature type="transmembrane region" description="Helical" evidence="2">
    <location>
        <begin position="271"/>
        <end position="292"/>
    </location>
</feature>
<evidence type="ECO:0000313" key="3">
    <source>
        <dbReference type="EMBL" id="PFH62254.1"/>
    </source>
</evidence>
<feature type="transmembrane region" description="Helical" evidence="2">
    <location>
        <begin position="298"/>
        <end position="320"/>
    </location>
</feature>
<dbReference type="OrthoDB" id="6407410at2759"/>
<evidence type="ECO:0000256" key="1">
    <source>
        <dbReference type="SAM" id="MobiDB-lite"/>
    </source>
</evidence>
<accession>A0A2A9PM11</accession>
<sequence length="365" mass="41114">MPTPDKPADAVRSQPNRWPQPTARLDPTFKGFGQFELSPWPDRQKGEQKGVVGPMHFTGIHLGRQITSDSFIGLRYELEPPAAAPFPNGYHFPPKHSLGESLKIRAKAFWNYVRTPIGFLVTLYCLNVVGWGGMIFLLSLNAAPAMCNPSCDDEDSARKIWIEIDAQVLNALFCVIGIGLAPWRFKQLYLLMRYRLGNIEYLRRLAGIHRQWYRLAGSTNLPPFIGPQNVEVASLESQLLAIPSPETKIPDAPLTGMRAPSTRPWKLDMVIWMKVSNSLLQAGLAALMWGFSRFDRPTWATSSAVFLACTVGTVEGIILIKEKKRIKRVEGVPVSQKDLDRLRNDRARGIWHYNNIKDKDLSGKH</sequence>
<keyword evidence="4" id="KW-1185">Reference proteome</keyword>
<dbReference type="PANTHER" id="PTHR35872:SF1">
    <property type="entry name" value="ALPHA-L-RHAMNOSIDASE C"/>
    <property type="match status" value="1"/>
</dbReference>
<feature type="transmembrane region" description="Helical" evidence="2">
    <location>
        <begin position="160"/>
        <end position="183"/>
    </location>
</feature>
<dbReference type="AlphaFoldDB" id="A0A2A9PM11"/>
<dbReference type="STRING" id="268505.A0A2A9PM11"/>
<dbReference type="EMBL" id="LAZP02000035">
    <property type="protein sequence ID" value="PFH62254.1"/>
    <property type="molecule type" value="Genomic_DNA"/>
</dbReference>
<dbReference type="Pfam" id="PF11204">
    <property type="entry name" value="DUF2985"/>
    <property type="match status" value="1"/>
</dbReference>
<dbReference type="PANTHER" id="PTHR35872">
    <property type="entry name" value="INTEGRAL MEMBRANE PROTEIN (AFU_ORTHOLOGUE AFUA_5G07110)"/>
    <property type="match status" value="1"/>
</dbReference>
<dbReference type="InterPro" id="IPR021369">
    <property type="entry name" value="DUF2985"/>
</dbReference>
<evidence type="ECO:0000256" key="2">
    <source>
        <dbReference type="SAM" id="Phobius"/>
    </source>
</evidence>
<reference evidence="3 4" key="2">
    <citation type="journal article" date="2017" name="Sci. Rep.">
        <title>Ant-infecting Ophiocordyceps genomes reveal a high diversity of potential behavioral manipulation genes and a possible major role for enterotoxins.</title>
        <authorList>
            <person name="de Bekker C."/>
            <person name="Ohm R.A."/>
            <person name="Evans H.C."/>
            <person name="Brachmann A."/>
            <person name="Hughes D.P."/>
        </authorList>
    </citation>
    <scope>NUCLEOTIDE SEQUENCE [LARGE SCALE GENOMIC DNA]</scope>
    <source>
        <strain evidence="3 4">SC16a</strain>
    </source>
</reference>
<reference evidence="3 4" key="1">
    <citation type="journal article" date="2015" name="BMC Genomics">
        <title>Gene expression during zombie ant biting behavior reflects the complexity underlying fungal parasitic behavioral manipulation.</title>
        <authorList>
            <person name="de Bekker C."/>
            <person name="Ohm R.A."/>
            <person name="Loreto R.G."/>
            <person name="Sebastian A."/>
            <person name="Albert I."/>
            <person name="Merrow M."/>
            <person name="Brachmann A."/>
            <person name="Hughes D.P."/>
        </authorList>
    </citation>
    <scope>NUCLEOTIDE SEQUENCE [LARGE SCALE GENOMIC DNA]</scope>
    <source>
        <strain evidence="3 4">SC16a</strain>
    </source>
</reference>